<feature type="region of interest" description="Disordered" evidence="1">
    <location>
        <begin position="92"/>
        <end position="112"/>
    </location>
</feature>
<dbReference type="Proteomes" id="UP001075354">
    <property type="component" value="Unassembled WGS sequence"/>
</dbReference>
<feature type="compositionally biased region" description="Polar residues" evidence="1">
    <location>
        <begin position="103"/>
        <end position="112"/>
    </location>
</feature>
<dbReference type="InterPro" id="IPR012337">
    <property type="entry name" value="RNaseH-like_sf"/>
</dbReference>
<keyword evidence="4" id="KW-1185">Reference proteome</keyword>
<dbReference type="SUPFAM" id="SSF53098">
    <property type="entry name" value="Ribonuclease H-like"/>
    <property type="match status" value="1"/>
</dbReference>
<dbReference type="EMBL" id="JAPTSV010000069">
    <property type="protein sequence ID" value="KAJ1519246.1"/>
    <property type="molecule type" value="Genomic_DNA"/>
</dbReference>
<name>A0AAV7X6H6_9NEOP</name>
<reference evidence="3" key="1">
    <citation type="submission" date="2022-12" db="EMBL/GenBank/DDBJ databases">
        <title>Chromosome-level genome assembly of the bean flower thrips Megalurothrips usitatus.</title>
        <authorList>
            <person name="Ma L."/>
            <person name="Liu Q."/>
            <person name="Li H."/>
            <person name="Cai W."/>
        </authorList>
    </citation>
    <scope>NUCLEOTIDE SEQUENCE</scope>
    <source>
        <strain evidence="3">Cailab_2022a</strain>
    </source>
</reference>
<accession>A0AAV7X6H6</accession>
<sequence>MPITFSSSLSLSWILTGCRLYSRVKGKSNLVGCGIALALVIGVCVVRMPPPKRKASTIDNFFNKAPKAAASEIREISDDDADDPGEVTVVPASRSDVPEPTGSEPSVSVCPNPTHSSKDISLLLASAKGSKLTAEDKKHILENVWKPSIAFKFPPSGTRNLKFQLKWLGEFDRLTTGKMQRKCLKRIRTLLTIKTRWSAAEFLKVSTGSQDSIDVQVDTAARRTVMENRAKLAPIIETILFCGRQGIALRGHRDSGPVDPSGAEPATNEGNFRALVRFKIRSGDQKRAEHLETCGRNTYMSPTVQNSIIVACKNVILRDLVNKINASKGFSVLADETTDKAKIEQLTLCIRFFDGDHLREEFLLFIPVTDLSGVGLGTVIVQALQDVGIDLAYMFGQGYDGASAMQSRFQGVQSYVRGFNPLAISTHCSAHSLNLVITHACAIPAITHCMAIVESAYDFFRHAKRNNALQKAIETLNLDTLVTRLKRLIATRWIQRHECAFTLLDLILPVSRALEDVISSWSDRDAVRSAVALQNALHDCGFLVSLKVVAAVFAVSLPLSRQLQTKELDIAAALHLADAAKGALQDMRDNAATHFAEIFSETEKLCRSLDVQIEIPRRCVRQL</sequence>
<evidence type="ECO:0000259" key="2">
    <source>
        <dbReference type="Pfam" id="PF14291"/>
    </source>
</evidence>
<gene>
    <name evidence="3" type="ORF">ONE63_011265</name>
</gene>
<evidence type="ECO:0000313" key="3">
    <source>
        <dbReference type="EMBL" id="KAJ1519246.1"/>
    </source>
</evidence>
<comment type="caution">
    <text evidence="3">The sequence shown here is derived from an EMBL/GenBank/DDBJ whole genome shotgun (WGS) entry which is preliminary data.</text>
</comment>
<dbReference type="InterPro" id="IPR052958">
    <property type="entry name" value="IFN-induced_PKR_regulator"/>
</dbReference>
<dbReference type="PANTHER" id="PTHR46289">
    <property type="entry name" value="52 KDA REPRESSOR OF THE INHIBITOR OF THE PROTEIN KINASE-LIKE PROTEIN-RELATED"/>
    <property type="match status" value="1"/>
</dbReference>
<protein>
    <recommendedName>
        <fullName evidence="2">DUF4371 domain-containing protein</fullName>
    </recommendedName>
</protein>
<evidence type="ECO:0000313" key="4">
    <source>
        <dbReference type="Proteomes" id="UP001075354"/>
    </source>
</evidence>
<proteinExistence type="predicted"/>
<organism evidence="3 4">
    <name type="scientific">Megalurothrips usitatus</name>
    <name type="common">bean blossom thrips</name>
    <dbReference type="NCBI Taxonomy" id="439358"/>
    <lineage>
        <taxon>Eukaryota</taxon>
        <taxon>Metazoa</taxon>
        <taxon>Ecdysozoa</taxon>
        <taxon>Arthropoda</taxon>
        <taxon>Hexapoda</taxon>
        <taxon>Insecta</taxon>
        <taxon>Pterygota</taxon>
        <taxon>Neoptera</taxon>
        <taxon>Paraneoptera</taxon>
        <taxon>Thysanoptera</taxon>
        <taxon>Terebrantia</taxon>
        <taxon>Thripoidea</taxon>
        <taxon>Thripidae</taxon>
        <taxon>Megalurothrips</taxon>
    </lineage>
</organism>
<dbReference type="PANTHER" id="PTHR46289:SF14">
    <property type="entry name" value="DUF4371 DOMAIN-CONTAINING PROTEIN"/>
    <property type="match status" value="1"/>
</dbReference>
<dbReference type="Pfam" id="PF14291">
    <property type="entry name" value="DUF4371"/>
    <property type="match status" value="1"/>
</dbReference>
<dbReference type="AlphaFoldDB" id="A0AAV7X6H6"/>
<evidence type="ECO:0000256" key="1">
    <source>
        <dbReference type="SAM" id="MobiDB-lite"/>
    </source>
</evidence>
<feature type="domain" description="DUF4371" evidence="2">
    <location>
        <begin position="236"/>
        <end position="411"/>
    </location>
</feature>
<dbReference type="InterPro" id="IPR025398">
    <property type="entry name" value="DUF4371"/>
</dbReference>